<dbReference type="AlphaFoldDB" id="A0A0M3I6C0"/>
<dbReference type="WBParaSite" id="ALUE_0001257401-mRNA-1">
    <property type="protein sequence ID" value="ALUE_0001257401-mRNA-1"/>
    <property type="gene ID" value="ALUE_0001257401"/>
</dbReference>
<organism evidence="1 2">
    <name type="scientific">Ascaris lumbricoides</name>
    <name type="common">Giant roundworm</name>
    <dbReference type="NCBI Taxonomy" id="6252"/>
    <lineage>
        <taxon>Eukaryota</taxon>
        <taxon>Metazoa</taxon>
        <taxon>Ecdysozoa</taxon>
        <taxon>Nematoda</taxon>
        <taxon>Chromadorea</taxon>
        <taxon>Rhabditida</taxon>
        <taxon>Spirurina</taxon>
        <taxon>Ascaridomorpha</taxon>
        <taxon>Ascaridoidea</taxon>
        <taxon>Ascarididae</taxon>
        <taxon>Ascaris</taxon>
    </lineage>
</organism>
<proteinExistence type="predicted"/>
<evidence type="ECO:0000313" key="2">
    <source>
        <dbReference type="WBParaSite" id="ALUE_0001257401-mRNA-1"/>
    </source>
</evidence>
<accession>A0A0M3I6C0</accession>
<evidence type="ECO:0000313" key="1">
    <source>
        <dbReference type="Proteomes" id="UP000036681"/>
    </source>
</evidence>
<keyword evidence="1" id="KW-1185">Reference proteome</keyword>
<protein>
    <submittedName>
        <fullName evidence="2">Uma2 domain-containing protein</fullName>
    </submittedName>
</protein>
<reference evidence="2" key="1">
    <citation type="submission" date="2017-02" db="UniProtKB">
        <authorList>
            <consortium name="WormBaseParasite"/>
        </authorList>
    </citation>
    <scope>IDENTIFICATION</scope>
</reference>
<dbReference type="Proteomes" id="UP000036681">
    <property type="component" value="Unplaced"/>
</dbReference>
<sequence>VRFTKQWKGAPSCCTAEFDIGILREPPQRQQHILGNCQRIKVIIDERKASTFGAARQLGQWQQMRAQSGPATPAVIVIGSATVDKETNRRWIREVTRQVRADYGRQRTTSGGSVDIEQQQ</sequence>
<name>A0A0M3I6C0_ASCLU</name>